<dbReference type="SUPFAM" id="SSF57625">
    <property type="entry name" value="Invertebrate chitin-binding proteins"/>
    <property type="match status" value="2"/>
</dbReference>
<dbReference type="SMART" id="SM00494">
    <property type="entry name" value="ChtBD2"/>
    <property type="match status" value="2"/>
</dbReference>
<dbReference type="EMBL" id="CVRI01000019">
    <property type="protein sequence ID" value="CRK90408.1"/>
    <property type="molecule type" value="Genomic_DNA"/>
</dbReference>
<dbReference type="Gene3D" id="3.10.50.10">
    <property type="match status" value="1"/>
</dbReference>
<dbReference type="InterPro" id="IPR002557">
    <property type="entry name" value="Chitin-bd_dom"/>
</dbReference>
<proteinExistence type="inferred from homology"/>
<dbReference type="FunFam" id="3.10.50.10:FF:000003">
    <property type="entry name" value="Class V chitinase CHIT5b"/>
    <property type="match status" value="1"/>
</dbReference>
<evidence type="ECO:0000259" key="9">
    <source>
        <dbReference type="PROSITE" id="PS50940"/>
    </source>
</evidence>
<dbReference type="InterPro" id="IPR001223">
    <property type="entry name" value="Glyco_hydro18_cat"/>
</dbReference>
<dbReference type="GO" id="GO:0006032">
    <property type="term" value="P:chitin catabolic process"/>
    <property type="evidence" value="ECO:0007669"/>
    <property type="project" value="UniProtKB-ARBA"/>
</dbReference>
<sequence>MAEISANQINPSICTHVIYSFIGLDSNGGLNYLWRSEGQSIGFINGMNNLKAQNPNLKTIVAVGGGNDGLVPVWSQMAANPNSRSNFASNILSFLRKHNLDGVDIDWEYPNMYENSPHDKNNFVLLLQALKNALGSSYSLSVAIGAGNWRTGLSYDVKSIFNACSFVNLMTYDMHGGWEGKTGHHSALHRSSLDPTDANVEDAVNVLLREGIDRSKLIVGIPTYGGSFNLVNANNNGIGAPATGAGIVKYNQICQRIRSGQFNYRWESTQKVPYVFSGNEWIGFDDVKSVTEKANFIKNTNLGGAMFWDLDNEDFGNSCGGGSYPLISTVYNVIRGNSGSSTNPPVTNPPMTNPPTTKNPGNSFFCPGDGIFANPNDCRTFYNCASGTAHLMSCGAVKLIDYTTNNMKLTHILFIGFVLLISSQVNAFVCPGDGIFANPNCCRTFYNCGHGRAHLMSCGPSLYLNQVTKACDWPRNVRC</sequence>
<evidence type="ECO:0000256" key="6">
    <source>
        <dbReference type="ARBA" id="ARBA00023180"/>
    </source>
</evidence>
<dbReference type="Proteomes" id="UP000183832">
    <property type="component" value="Unassembled WGS sequence"/>
</dbReference>
<dbReference type="PROSITE" id="PS51910">
    <property type="entry name" value="GH18_2"/>
    <property type="match status" value="1"/>
</dbReference>
<evidence type="ECO:0000256" key="7">
    <source>
        <dbReference type="ARBA" id="ARBA00023295"/>
    </source>
</evidence>
<dbReference type="InterPro" id="IPR001579">
    <property type="entry name" value="Glyco_hydro_18_chit_AS"/>
</dbReference>
<dbReference type="GO" id="GO:0005975">
    <property type="term" value="P:carbohydrate metabolic process"/>
    <property type="evidence" value="ECO:0007669"/>
    <property type="project" value="InterPro"/>
</dbReference>
<gene>
    <name evidence="11" type="primary">similar to Chitotriosidase-1</name>
    <name evidence="11" type="ORF">CLUMA_CG004159</name>
</gene>
<evidence type="ECO:0000256" key="2">
    <source>
        <dbReference type="ARBA" id="ARBA00022669"/>
    </source>
</evidence>
<evidence type="ECO:0000256" key="8">
    <source>
        <dbReference type="RuleBase" id="RU000489"/>
    </source>
</evidence>
<dbReference type="AlphaFoldDB" id="A0A1J1HQR5"/>
<dbReference type="SUPFAM" id="SSF54556">
    <property type="entry name" value="Chitinase insertion domain"/>
    <property type="match status" value="1"/>
</dbReference>
<keyword evidence="12" id="KW-1185">Reference proteome</keyword>
<protein>
    <submittedName>
        <fullName evidence="11">CLUMA_CG004159, isoform A</fullName>
    </submittedName>
</protein>
<keyword evidence="5" id="KW-1015">Disulfide bond</keyword>
<dbReference type="PANTHER" id="PTHR11177:SF317">
    <property type="entry name" value="CHITINASE 12-RELATED"/>
    <property type="match status" value="1"/>
</dbReference>
<feature type="domain" description="GH18" evidence="10">
    <location>
        <begin position="1"/>
        <end position="337"/>
    </location>
</feature>
<evidence type="ECO:0000256" key="1">
    <source>
        <dbReference type="ARBA" id="ARBA00009121"/>
    </source>
</evidence>
<dbReference type="Pfam" id="PF01607">
    <property type="entry name" value="CBM_14"/>
    <property type="match status" value="2"/>
</dbReference>
<comment type="similarity">
    <text evidence="1">Belongs to the glycosyl hydrolase 18 family. Chitinase class II subfamily.</text>
</comment>
<dbReference type="InterPro" id="IPR029070">
    <property type="entry name" value="Chitinase_insertion_sf"/>
</dbReference>
<reference evidence="11 12" key="1">
    <citation type="submission" date="2015-04" db="EMBL/GenBank/DDBJ databases">
        <authorList>
            <person name="Syromyatnikov M.Y."/>
            <person name="Popov V.N."/>
        </authorList>
    </citation>
    <scope>NUCLEOTIDE SEQUENCE [LARGE SCALE GENOMIC DNA]</scope>
</reference>
<dbReference type="PANTHER" id="PTHR11177">
    <property type="entry name" value="CHITINASE"/>
    <property type="match status" value="1"/>
</dbReference>
<evidence type="ECO:0000256" key="3">
    <source>
        <dbReference type="ARBA" id="ARBA00022729"/>
    </source>
</evidence>
<dbReference type="Pfam" id="PF00704">
    <property type="entry name" value="Glyco_hydro_18"/>
    <property type="match status" value="1"/>
</dbReference>
<keyword evidence="2" id="KW-0147">Chitin-binding</keyword>
<dbReference type="GO" id="GO:0008061">
    <property type="term" value="F:chitin binding"/>
    <property type="evidence" value="ECO:0007669"/>
    <property type="project" value="UniProtKB-KW"/>
</dbReference>
<dbReference type="InterPro" id="IPR036508">
    <property type="entry name" value="Chitin-bd_dom_sf"/>
</dbReference>
<evidence type="ECO:0000259" key="10">
    <source>
        <dbReference type="PROSITE" id="PS51910"/>
    </source>
</evidence>
<keyword evidence="6" id="KW-0325">Glycoprotein</keyword>
<keyword evidence="3" id="KW-0732">Signal</keyword>
<evidence type="ECO:0000313" key="11">
    <source>
        <dbReference type="EMBL" id="CRK90408.1"/>
    </source>
</evidence>
<dbReference type="InterPro" id="IPR050314">
    <property type="entry name" value="Glycosyl_Hydrlase_18"/>
</dbReference>
<dbReference type="OrthoDB" id="73875at2759"/>
<dbReference type="PROSITE" id="PS50940">
    <property type="entry name" value="CHIT_BIND_II"/>
    <property type="match status" value="1"/>
</dbReference>
<feature type="domain" description="Chitin-binding type-2" evidence="9">
    <location>
        <begin position="427"/>
        <end position="479"/>
    </location>
</feature>
<dbReference type="InterPro" id="IPR011583">
    <property type="entry name" value="Chitinase_II/V-like_cat"/>
</dbReference>
<evidence type="ECO:0000256" key="4">
    <source>
        <dbReference type="ARBA" id="ARBA00022801"/>
    </source>
</evidence>
<dbReference type="GO" id="GO:0004568">
    <property type="term" value="F:chitinase activity"/>
    <property type="evidence" value="ECO:0007669"/>
    <property type="project" value="UniProtKB-ARBA"/>
</dbReference>
<dbReference type="PROSITE" id="PS01095">
    <property type="entry name" value="GH18_1"/>
    <property type="match status" value="1"/>
</dbReference>
<organism evidence="11 12">
    <name type="scientific">Clunio marinus</name>
    <dbReference type="NCBI Taxonomy" id="568069"/>
    <lineage>
        <taxon>Eukaryota</taxon>
        <taxon>Metazoa</taxon>
        <taxon>Ecdysozoa</taxon>
        <taxon>Arthropoda</taxon>
        <taxon>Hexapoda</taxon>
        <taxon>Insecta</taxon>
        <taxon>Pterygota</taxon>
        <taxon>Neoptera</taxon>
        <taxon>Endopterygota</taxon>
        <taxon>Diptera</taxon>
        <taxon>Nematocera</taxon>
        <taxon>Chironomoidea</taxon>
        <taxon>Chironomidae</taxon>
        <taxon>Clunio</taxon>
    </lineage>
</organism>
<evidence type="ECO:0000256" key="5">
    <source>
        <dbReference type="ARBA" id="ARBA00023157"/>
    </source>
</evidence>
<dbReference type="SUPFAM" id="SSF51445">
    <property type="entry name" value="(Trans)glycosidases"/>
    <property type="match status" value="1"/>
</dbReference>
<keyword evidence="4 8" id="KW-0378">Hydrolase</keyword>
<keyword evidence="7 8" id="KW-0326">Glycosidase</keyword>
<name>A0A1J1HQR5_9DIPT</name>
<dbReference type="InterPro" id="IPR017853">
    <property type="entry name" value="GH"/>
</dbReference>
<dbReference type="SMART" id="SM00636">
    <property type="entry name" value="Glyco_18"/>
    <property type="match status" value="1"/>
</dbReference>
<dbReference type="Gene3D" id="3.20.20.80">
    <property type="entry name" value="Glycosidases"/>
    <property type="match status" value="1"/>
</dbReference>
<evidence type="ECO:0000313" key="12">
    <source>
        <dbReference type="Proteomes" id="UP000183832"/>
    </source>
</evidence>
<accession>A0A1J1HQR5</accession>
<dbReference type="Gene3D" id="2.170.140.10">
    <property type="entry name" value="Chitin binding domain"/>
    <property type="match status" value="2"/>
</dbReference>
<dbReference type="STRING" id="568069.A0A1J1HQR5"/>
<dbReference type="GO" id="GO:0005576">
    <property type="term" value="C:extracellular region"/>
    <property type="evidence" value="ECO:0007669"/>
    <property type="project" value="InterPro"/>
</dbReference>